<dbReference type="InterPro" id="IPR004651">
    <property type="entry name" value="HisF"/>
</dbReference>
<name>A0A1G1ZS95_9BACT</name>
<comment type="catalytic activity">
    <reaction evidence="10">
        <text>5-[(5-phospho-1-deoxy-D-ribulos-1-ylimino)methylamino]-1-(5-phospho-beta-D-ribosyl)imidazole-4-carboxamide + L-glutamine = D-erythro-1-(imidazol-4-yl)glycerol 3-phosphate + 5-amino-1-(5-phospho-beta-D-ribosyl)imidazole-4-carboxamide + L-glutamate + H(+)</text>
        <dbReference type="Rhea" id="RHEA:24793"/>
        <dbReference type="ChEBI" id="CHEBI:15378"/>
        <dbReference type="ChEBI" id="CHEBI:29985"/>
        <dbReference type="ChEBI" id="CHEBI:58278"/>
        <dbReference type="ChEBI" id="CHEBI:58359"/>
        <dbReference type="ChEBI" id="CHEBI:58475"/>
        <dbReference type="ChEBI" id="CHEBI:58525"/>
        <dbReference type="EC" id="4.3.2.10"/>
    </reaction>
</comment>
<accession>A0A1G1ZS95</accession>
<dbReference type="GO" id="GO:0016829">
    <property type="term" value="F:lyase activity"/>
    <property type="evidence" value="ECO:0007669"/>
    <property type="project" value="UniProtKB-KW"/>
</dbReference>
<comment type="pathway">
    <text evidence="1">Amino-acid biosynthesis; L-histidine biosynthesis; L-histidine from 5-phospho-alpha-D-ribose 1-diphosphate: step 5/9.</text>
</comment>
<dbReference type="CDD" id="cd04731">
    <property type="entry name" value="HisF"/>
    <property type="match status" value="1"/>
</dbReference>
<dbReference type="UniPathway" id="UPA00031">
    <property type="reaction ID" value="UER00010"/>
</dbReference>
<dbReference type="Proteomes" id="UP000176284">
    <property type="component" value="Unassembled WGS sequence"/>
</dbReference>
<dbReference type="InterPro" id="IPR050064">
    <property type="entry name" value="IGPS_HisA/HisF"/>
</dbReference>
<evidence type="ECO:0000256" key="2">
    <source>
        <dbReference type="ARBA" id="ARBA00009667"/>
    </source>
</evidence>
<evidence type="ECO:0000313" key="13">
    <source>
        <dbReference type="Proteomes" id="UP000176284"/>
    </source>
</evidence>
<dbReference type="AlphaFoldDB" id="A0A1G1ZS95"/>
<dbReference type="Pfam" id="PF00977">
    <property type="entry name" value="His_biosynth"/>
    <property type="match status" value="1"/>
</dbReference>
<comment type="function">
    <text evidence="8">IGPS catalyzes the conversion of PRFAR and glutamine to IGP, AICAR and glutamate. The HisF subunit catalyzes the cyclization activity that produces IGP and AICAR from PRFAR using the ammonia provided by the HisH subunit.</text>
</comment>
<dbReference type="EC" id="4.3.2.10" evidence="4"/>
<dbReference type="EMBL" id="MHJM01000025">
    <property type="protein sequence ID" value="OGY67432.1"/>
    <property type="molecule type" value="Genomic_DNA"/>
</dbReference>
<evidence type="ECO:0000256" key="11">
    <source>
        <dbReference type="RuleBase" id="RU003657"/>
    </source>
</evidence>
<evidence type="ECO:0000256" key="10">
    <source>
        <dbReference type="ARBA" id="ARBA00047838"/>
    </source>
</evidence>
<comment type="similarity">
    <text evidence="2 11">Belongs to the HisA/HisF family.</text>
</comment>
<dbReference type="STRING" id="1798410.A3H63_02320"/>
<reference evidence="12 13" key="1">
    <citation type="journal article" date="2016" name="Nat. Commun.">
        <title>Thousands of microbial genomes shed light on interconnected biogeochemical processes in an aquifer system.</title>
        <authorList>
            <person name="Anantharaman K."/>
            <person name="Brown C.T."/>
            <person name="Hug L.A."/>
            <person name="Sharon I."/>
            <person name="Castelle C.J."/>
            <person name="Probst A.J."/>
            <person name="Thomas B.C."/>
            <person name="Singh A."/>
            <person name="Wilkins M.J."/>
            <person name="Karaoz U."/>
            <person name="Brodie E.L."/>
            <person name="Williams K.H."/>
            <person name="Hubbard S.S."/>
            <person name="Banfield J.F."/>
        </authorList>
    </citation>
    <scope>NUCLEOTIDE SEQUENCE [LARGE SCALE GENOMIC DNA]</scope>
</reference>
<evidence type="ECO:0000256" key="5">
    <source>
        <dbReference type="ARBA" id="ARBA00022605"/>
    </source>
</evidence>
<evidence type="ECO:0000256" key="9">
    <source>
        <dbReference type="ARBA" id="ARBA00030264"/>
    </source>
</evidence>
<evidence type="ECO:0000256" key="3">
    <source>
        <dbReference type="ARBA" id="ARBA00011152"/>
    </source>
</evidence>
<keyword evidence="7" id="KW-0456">Lyase</keyword>
<evidence type="ECO:0000256" key="8">
    <source>
        <dbReference type="ARBA" id="ARBA00025475"/>
    </source>
</evidence>
<dbReference type="Gene3D" id="3.20.20.70">
    <property type="entry name" value="Aldolase class I"/>
    <property type="match status" value="1"/>
</dbReference>
<dbReference type="PANTHER" id="PTHR21235:SF2">
    <property type="entry name" value="IMIDAZOLE GLYCEROL PHOSPHATE SYNTHASE HISHF"/>
    <property type="match status" value="1"/>
</dbReference>
<evidence type="ECO:0000256" key="7">
    <source>
        <dbReference type="ARBA" id="ARBA00023239"/>
    </source>
</evidence>
<evidence type="ECO:0000256" key="4">
    <source>
        <dbReference type="ARBA" id="ARBA00012809"/>
    </source>
</evidence>
<dbReference type="SUPFAM" id="SSF51366">
    <property type="entry name" value="Ribulose-phoshate binding barrel"/>
    <property type="match status" value="1"/>
</dbReference>
<dbReference type="PANTHER" id="PTHR21235">
    <property type="entry name" value="IMIDAZOLE GLYCEROL PHOSPHATE SYNTHASE SUBUNIT HISF/H IGP SYNTHASE SUBUNIT HISF/H"/>
    <property type="match status" value="1"/>
</dbReference>
<keyword evidence="5 11" id="KW-0028">Amino-acid biosynthesis</keyword>
<protein>
    <recommendedName>
        <fullName evidence="4">imidazole glycerol-phosphate synthase</fullName>
        <ecNumber evidence="4">4.3.2.10</ecNumber>
    </recommendedName>
    <alternativeName>
        <fullName evidence="9">IGP synthase cyclase subunit</fullName>
    </alternativeName>
</protein>
<proteinExistence type="inferred from homology"/>
<evidence type="ECO:0000256" key="6">
    <source>
        <dbReference type="ARBA" id="ARBA00023102"/>
    </source>
</evidence>
<comment type="caution">
    <text evidence="12">The sequence shown here is derived from an EMBL/GenBank/DDBJ whole genome shotgun (WGS) entry which is preliminary data.</text>
</comment>
<dbReference type="InterPro" id="IPR011060">
    <property type="entry name" value="RibuloseP-bd_barrel"/>
</dbReference>
<evidence type="ECO:0000256" key="1">
    <source>
        <dbReference type="ARBA" id="ARBA00005091"/>
    </source>
</evidence>
<dbReference type="GO" id="GO:0000105">
    <property type="term" value="P:L-histidine biosynthetic process"/>
    <property type="evidence" value="ECO:0007669"/>
    <property type="project" value="UniProtKB-UniPathway"/>
</dbReference>
<organism evidence="12 13">
    <name type="scientific">Candidatus Harrisonbacteria bacterium RIFCSPLOWO2_02_FULL_45_10c</name>
    <dbReference type="NCBI Taxonomy" id="1798410"/>
    <lineage>
        <taxon>Bacteria</taxon>
        <taxon>Candidatus Harrisoniibacteriota</taxon>
    </lineage>
</organism>
<evidence type="ECO:0000313" key="12">
    <source>
        <dbReference type="EMBL" id="OGY67432.1"/>
    </source>
</evidence>
<comment type="subunit">
    <text evidence="3">Heterodimer of HisH and HisF.</text>
</comment>
<sequence>MLKIRVIPVLTIKDLRLVKSIQFDNHRNIGSYIAAVRVFNARDVDEMIFLDLDASSSGIKSWLLREVTKECFMPLTVGGGIKTLEDIRLVLRLGADKVSINTAAIENPEFISRAAAVFGSQCTVVSIDAKKVNGRYEVFKAREKIATGKEVVDWAKEVERRGAGEILLASIDHDGLMDGYDVNLSKMVAAAVKIPVIVAGGAGKLADFVAVAQDGGASAVAAASIFQYTQTTPLNIKQYLKENGIETRI</sequence>
<dbReference type="InterPro" id="IPR006062">
    <property type="entry name" value="His_biosynth"/>
</dbReference>
<keyword evidence="6 11" id="KW-0368">Histidine biosynthesis</keyword>
<dbReference type="InterPro" id="IPR013785">
    <property type="entry name" value="Aldolase_TIM"/>
</dbReference>
<dbReference type="GO" id="GO:0000107">
    <property type="term" value="F:imidazoleglycerol-phosphate synthase activity"/>
    <property type="evidence" value="ECO:0007669"/>
    <property type="project" value="InterPro"/>
</dbReference>
<gene>
    <name evidence="12" type="ORF">A3H63_02320</name>
</gene>